<evidence type="ECO:0000313" key="3">
    <source>
        <dbReference type="Proteomes" id="UP001198200"/>
    </source>
</evidence>
<dbReference type="AlphaFoldDB" id="A0AAE3E525"/>
<dbReference type="SUPFAM" id="SSF52972">
    <property type="entry name" value="ITPase-like"/>
    <property type="match status" value="1"/>
</dbReference>
<keyword evidence="1" id="KW-0378">Hydrolase</keyword>
<organism evidence="2 3">
    <name type="scientific">Anthropogastromicrobium aceti</name>
    <dbReference type="NCBI Taxonomy" id="2981768"/>
    <lineage>
        <taxon>Bacteria</taxon>
        <taxon>Bacillati</taxon>
        <taxon>Bacillota</taxon>
        <taxon>Clostridia</taxon>
        <taxon>Lachnospirales</taxon>
        <taxon>Lachnospiraceae</taxon>
        <taxon>Anthropogastromicrobium</taxon>
    </lineage>
</organism>
<evidence type="ECO:0000313" key="2">
    <source>
        <dbReference type="EMBL" id="MCC2221944.1"/>
    </source>
</evidence>
<dbReference type="EMBL" id="JAJEQN010000023">
    <property type="protein sequence ID" value="MCC2221944.1"/>
    <property type="molecule type" value="Genomic_DNA"/>
</dbReference>
<accession>A0AAE3E525</accession>
<dbReference type="Gene3D" id="3.90.950.10">
    <property type="match status" value="1"/>
</dbReference>
<sequence length="212" mass="23727">MKLLFGTGNQAKLNVMKIRLKPLGINLIGLEDLKKEGYTAPSVPETGNTPLENARQKAMAYYQVFKMPVFSCDSGLYFDEVPDEIQPGVHVRNVNGRCLSDDEMIAYYTGLAKQYGNLTAYYQNAICLVLDETQIFETMDPSIASEPFLLTDTPHSKIRKAGFPLDCISLDLKTGKYYYDMPKEELEQLAVEDGVLAFFEGVISHGDRNVGF</sequence>
<dbReference type="InterPro" id="IPR029001">
    <property type="entry name" value="ITPase-like_fam"/>
</dbReference>
<evidence type="ECO:0000256" key="1">
    <source>
        <dbReference type="ARBA" id="ARBA00022801"/>
    </source>
</evidence>
<dbReference type="Proteomes" id="UP001198200">
    <property type="component" value="Unassembled WGS sequence"/>
</dbReference>
<dbReference type="RefSeq" id="WP_308731915.1">
    <property type="nucleotide sequence ID" value="NZ_JAJEQN010000023.1"/>
</dbReference>
<dbReference type="Pfam" id="PF01725">
    <property type="entry name" value="Ham1p_like"/>
    <property type="match status" value="1"/>
</dbReference>
<dbReference type="GO" id="GO:0047429">
    <property type="term" value="F:nucleoside triphosphate diphosphatase activity"/>
    <property type="evidence" value="ECO:0007669"/>
    <property type="project" value="InterPro"/>
</dbReference>
<protein>
    <recommendedName>
        <fullName evidence="4">Non-canonical purine NTP pyrophosphatase</fullName>
    </recommendedName>
</protein>
<dbReference type="InterPro" id="IPR002637">
    <property type="entry name" value="RdgB/HAM1"/>
</dbReference>
<name>A0AAE3E525_9FIRM</name>
<keyword evidence="3" id="KW-1185">Reference proteome</keyword>
<evidence type="ECO:0008006" key="4">
    <source>
        <dbReference type="Google" id="ProtNLM"/>
    </source>
</evidence>
<reference evidence="2 3" key="1">
    <citation type="submission" date="2021-10" db="EMBL/GenBank/DDBJ databases">
        <title>Anaerobic single-cell dispensing facilitates the cultivation of human gut bacteria.</title>
        <authorList>
            <person name="Afrizal A."/>
        </authorList>
    </citation>
    <scope>NUCLEOTIDE SEQUENCE [LARGE SCALE GENOMIC DNA]</scope>
    <source>
        <strain evidence="2 3">CLA-AA-H224</strain>
    </source>
</reference>
<gene>
    <name evidence="2" type="ORF">LKD48_09905</name>
</gene>
<dbReference type="GO" id="GO:0009143">
    <property type="term" value="P:nucleoside triphosphate catabolic process"/>
    <property type="evidence" value="ECO:0007669"/>
    <property type="project" value="InterPro"/>
</dbReference>
<proteinExistence type="predicted"/>
<comment type="caution">
    <text evidence="2">The sequence shown here is derived from an EMBL/GenBank/DDBJ whole genome shotgun (WGS) entry which is preliminary data.</text>
</comment>